<dbReference type="InterPro" id="IPR000719">
    <property type="entry name" value="Prot_kinase_dom"/>
</dbReference>
<keyword evidence="6" id="KW-0067">ATP-binding</keyword>
<evidence type="ECO:0000256" key="5">
    <source>
        <dbReference type="ARBA" id="ARBA00022777"/>
    </source>
</evidence>
<dbReference type="Pfam" id="PF00069">
    <property type="entry name" value="Pkinase"/>
    <property type="match status" value="1"/>
</dbReference>
<keyword evidence="2" id="KW-0723">Serine/threonine-protein kinase</keyword>
<dbReference type="RefSeq" id="XP_069224967.1">
    <property type="nucleotide sequence ID" value="XM_069378181.1"/>
</dbReference>
<feature type="domain" description="Protein kinase" evidence="9">
    <location>
        <begin position="9"/>
        <end position="255"/>
    </location>
</feature>
<comment type="caution">
    <text evidence="10">The sequence shown here is derived from an EMBL/GenBank/DDBJ whole genome shotgun (WGS) entry which is preliminary data.</text>
</comment>
<dbReference type="EMBL" id="JAAQHG020000119">
    <property type="protein sequence ID" value="KAL1581859.1"/>
    <property type="molecule type" value="Genomic_DNA"/>
</dbReference>
<evidence type="ECO:0000313" key="11">
    <source>
        <dbReference type="Proteomes" id="UP000803884"/>
    </source>
</evidence>
<protein>
    <recommendedName>
        <fullName evidence="1">non-specific serine/threonine protein kinase</fullName>
        <ecNumber evidence="1">2.7.11.1</ecNumber>
    </recommendedName>
</protein>
<evidence type="ECO:0000313" key="10">
    <source>
        <dbReference type="EMBL" id="KAL1581859.1"/>
    </source>
</evidence>
<dbReference type="EC" id="2.7.11.1" evidence="1"/>
<reference evidence="10 11" key="1">
    <citation type="journal article" date="2020" name="Microbiol. Resour. Announc.">
        <title>Draft Genome Sequence of a Cladosporium Species Isolated from the Mesophotic Ascidian Didemnum maculosum.</title>
        <authorList>
            <person name="Gioti A."/>
            <person name="Siaperas R."/>
            <person name="Nikolaivits E."/>
            <person name="Le Goff G."/>
            <person name="Ouazzani J."/>
            <person name="Kotoulas G."/>
            <person name="Topakas E."/>
        </authorList>
    </citation>
    <scope>NUCLEOTIDE SEQUENCE [LARGE SCALE GENOMIC DNA]</scope>
    <source>
        <strain evidence="10 11">TM138-S3</strain>
    </source>
</reference>
<gene>
    <name evidence="10" type="ORF">WHR41_09578</name>
</gene>
<name>A0AB34KA38_9PEZI</name>
<dbReference type="SMART" id="SM00220">
    <property type="entry name" value="S_TKc"/>
    <property type="match status" value="1"/>
</dbReference>
<sequence>MDSLRTIAAENVNLLMVGSSSSTYRLGHMVVKIPRIDDDAEITKGNMKAMKIEANVYKILGHNDLIANCFYVSPLGDLIILEFYENGNLKDYVAANGSTQLRKWTRQIVEAVEFVHSRGVRHSDIRLEQWLLDSAMNARLSDFNSSGYDSCPSLGLDCERALGLEDSSHFMPRELSADSSVQSDLFALGSTLYEIEQGNSPCAGEDEEDIAIRFARQEFPSVLHLTLGSTILGLWRGKFNSASEILHSEGHIWGS</sequence>
<evidence type="ECO:0000256" key="7">
    <source>
        <dbReference type="ARBA" id="ARBA00047899"/>
    </source>
</evidence>
<evidence type="ECO:0000256" key="3">
    <source>
        <dbReference type="ARBA" id="ARBA00022679"/>
    </source>
</evidence>
<evidence type="ECO:0000256" key="4">
    <source>
        <dbReference type="ARBA" id="ARBA00022741"/>
    </source>
</evidence>
<dbReference type="PROSITE" id="PS50011">
    <property type="entry name" value="PROTEIN_KINASE_DOM"/>
    <property type="match status" value="1"/>
</dbReference>
<dbReference type="InterPro" id="IPR011009">
    <property type="entry name" value="Kinase-like_dom_sf"/>
</dbReference>
<keyword evidence="5" id="KW-0418">Kinase</keyword>
<dbReference type="Gene3D" id="1.10.510.10">
    <property type="entry name" value="Transferase(Phosphotransferase) domain 1"/>
    <property type="match status" value="1"/>
</dbReference>
<dbReference type="GO" id="GO:0004674">
    <property type="term" value="F:protein serine/threonine kinase activity"/>
    <property type="evidence" value="ECO:0007669"/>
    <property type="project" value="UniProtKB-KW"/>
</dbReference>
<evidence type="ECO:0000256" key="8">
    <source>
        <dbReference type="ARBA" id="ARBA00048679"/>
    </source>
</evidence>
<proteinExistence type="predicted"/>
<dbReference type="GO" id="GO:0007165">
    <property type="term" value="P:signal transduction"/>
    <property type="evidence" value="ECO:0007669"/>
    <property type="project" value="TreeGrafter"/>
</dbReference>
<evidence type="ECO:0000256" key="1">
    <source>
        <dbReference type="ARBA" id="ARBA00012513"/>
    </source>
</evidence>
<comment type="catalytic activity">
    <reaction evidence="8">
        <text>L-seryl-[protein] + ATP = O-phospho-L-seryl-[protein] + ADP + H(+)</text>
        <dbReference type="Rhea" id="RHEA:17989"/>
        <dbReference type="Rhea" id="RHEA-COMP:9863"/>
        <dbReference type="Rhea" id="RHEA-COMP:11604"/>
        <dbReference type="ChEBI" id="CHEBI:15378"/>
        <dbReference type="ChEBI" id="CHEBI:29999"/>
        <dbReference type="ChEBI" id="CHEBI:30616"/>
        <dbReference type="ChEBI" id="CHEBI:83421"/>
        <dbReference type="ChEBI" id="CHEBI:456216"/>
        <dbReference type="EC" id="2.7.11.1"/>
    </reaction>
</comment>
<dbReference type="GeneID" id="96011019"/>
<organism evidence="10 11">
    <name type="scientific">Cladosporium halotolerans</name>
    <dbReference type="NCBI Taxonomy" id="1052096"/>
    <lineage>
        <taxon>Eukaryota</taxon>
        <taxon>Fungi</taxon>
        <taxon>Dikarya</taxon>
        <taxon>Ascomycota</taxon>
        <taxon>Pezizomycotina</taxon>
        <taxon>Dothideomycetes</taxon>
        <taxon>Dothideomycetidae</taxon>
        <taxon>Cladosporiales</taxon>
        <taxon>Cladosporiaceae</taxon>
        <taxon>Cladosporium</taxon>
    </lineage>
</organism>
<dbReference type="GO" id="GO:0005524">
    <property type="term" value="F:ATP binding"/>
    <property type="evidence" value="ECO:0007669"/>
    <property type="project" value="UniProtKB-KW"/>
</dbReference>
<keyword evidence="4" id="KW-0547">Nucleotide-binding</keyword>
<evidence type="ECO:0000256" key="2">
    <source>
        <dbReference type="ARBA" id="ARBA00022527"/>
    </source>
</evidence>
<dbReference type="PANTHER" id="PTHR43895">
    <property type="entry name" value="CALCIUM/CALMODULIN-DEPENDENT PROTEIN KINASE KINASE-RELATED"/>
    <property type="match status" value="1"/>
</dbReference>
<comment type="catalytic activity">
    <reaction evidence="7">
        <text>L-threonyl-[protein] + ATP = O-phospho-L-threonyl-[protein] + ADP + H(+)</text>
        <dbReference type="Rhea" id="RHEA:46608"/>
        <dbReference type="Rhea" id="RHEA-COMP:11060"/>
        <dbReference type="Rhea" id="RHEA-COMP:11605"/>
        <dbReference type="ChEBI" id="CHEBI:15378"/>
        <dbReference type="ChEBI" id="CHEBI:30013"/>
        <dbReference type="ChEBI" id="CHEBI:30616"/>
        <dbReference type="ChEBI" id="CHEBI:61977"/>
        <dbReference type="ChEBI" id="CHEBI:456216"/>
        <dbReference type="EC" id="2.7.11.1"/>
    </reaction>
</comment>
<dbReference type="Proteomes" id="UP000803884">
    <property type="component" value="Unassembled WGS sequence"/>
</dbReference>
<evidence type="ECO:0000256" key="6">
    <source>
        <dbReference type="ARBA" id="ARBA00022840"/>
    </source>
</evidence>
<keyword evidence="3" id="KW-0808">Transferase</keyword>
<evidence type="ECO:0000259" key="9">
    <source>
        <dbReference type="PROSITE" id="PS50011"/>
    </source>
</evidence>
<accession>A0AB34KA38</accession>
<dbReference type="AlphaFoldDB" id="A0AB34KA38"/>
<keyword evidence="11" id="KW-1185">Reference proteome</keyword>
<dbReference type="SUPFAM" id="SSF56112">
    <property type="entry name" value="Protein kinase-like (PK-like)"/>
    <property type="match status" value="1"/>
</dbReference>
<dbReference type="PANTHER" id="PTHR43895:SF32">
    <property type="entry name" value="SERINE_THREONINE-PROTEIN KINASE CHK1"/>
    <property type="match status" value="1"/>
</dbReference>